<comment type="caution">
    <text evidence="1">The sequence shown here is derived from an EMBL/GenBank/DDBJ whole genome shotgun (WGS) entry which is preliminary data.</text>
</comment>
<name>X1TLG1_9ZZZZ</name>
<reference evidence="1" key="1">
    <citation type="journal article" date="2014" name="Front. Microbiol.">
        <title>High frequency of phylogenetically diverse reductive dehalogenase-homologous genes in deep subseafloor sedimentary metagenomes.</title>
        <authorList>
            <person name="Kawai M."/>
            <person name="Futagami T."/>
            <person name="Toyoda A."/>
            <person name="Takaki Y."/>
            <person name="Nishi S."/>
            <person name="Hori S."/>
            <person name="Arai W."/>
            <person name="Tsubouchi T."/>
            <person name="Morono Y."/>
            <person name="Uchiyama I."/>
            <person name="Ito T."/>
            <person name="Fujiyama A."/>
            <person name="Inagaki F."/>
            <person name="Takami H."/>
        </authorList>
    </citation>
    <scope>NUCLEOTIDE SEQUENCE</scope>
    <source>
        <strain evidence="1">Expedition CK06-06</strain>
    </source>
</reference>
<accession>X1TLG1</accession>
<feature type="non-terminal residue" evidence="1">
    <location>
        <position position="70"/>
    </location>
</feature>
<evidence type="ECO:0000313" key="1">
    <source>
        <dbReference type="EMBL" id="GAJ06158.1"/>
    </source>
</evidence>
<gene>
    <name evidence="1" type="ORF">S12H4_46894</name>
</gene>
<dbReference type="EMBL" id="BARW01029135">
    <property type="protein sequence ID" value="GAJ06158.1"/>
    <property type="molecule type" value="Genomic_DNA"/>
</dbReference>
<organism evidence="1">
    <name type="scientific">marine sediment metagenome</name>
    <dbReference type="NCBI Taxonomy" id="412755"/>
    <lineage>
        <taxon>unclassified sequences</taxon>
        <taxon>metagenomes</taxon>
        <taxon>ecological metagenomes</taxon>
    </lineage>
</organism>
<proteinExistence type="predicted"/>
<sequence length="70" mass="7895">MATLTLTVTYLGKDAAGNFRYEYAVNVNWEGDTPYKWINFYFSLEGGAPEYFFMFNVGTGQTGSAVQEFP</sequence>
<dbReference type="AlphaFoldDB" id="X1TLG1"/>
<protein>
    <submittedName>
        <fullName evidence="1">Uncharacterized protein</fullName>
    </submittedName>
</protein>